<reference evidence="2 3" key="1">
    <citation type="submission" date="2019-03" db="EMBL/GenBank/DDBJ databases">
        <title>Single cell metagenomics reveals metabolic interactions within the superorganism composed of flagellate Streblomastix strix and complex community of Bacteroidetes bacteria on its surface.</title>
        <authorList>
            <person name="Treitli S.C."/>
            <person name="Kolisko M."/>
            <person name="Husnik F."/>
            <person name="Keeling P."/>
            <person name="Hampl V."/>
        </authorList>
    </citation>
    <scope>NUCLEOTIDE SEQUENCE [LARGE SCALE GENOMIC DNA]</scope>
    <source>
        <strain evidence="2">ST1C</strain>
    </source>
</reference>
<keyword evidence="1" id="KW-1133">Transmembrane helix</keyword>
<feature type="transmembrane region" description="Helical" evidence="1">
    <location>
        <begin position="63"/>
        <end position="83"/>
    </location>
</feature>
<keyword evidence="1" id="KW-0812">Transmembrane</keyword>
<feature type="transmembrane region" description="Helical" evidence="1">
    <location>
        <begin position="27"/>
        <end position="51"/>
    </location>
</feature>
<protein>
    <submittedName>
        <fullName evidence="2">Uncharacterized protein</fullName>
    </submittedName>
</protein>
<evidence type="ECO:0000313" key="2">
    <source>
        <dbReference type="EMBL" id="KAA6394337.1"/>
    </source>
</evidence>
<evidence type="ECO:0000256" key="1">
    <source>
        <dbReference type="SAM" id="Phobius"/>
    </source>
</evidence>
<evidence type="ECO:0000313" key="3">
    <source>
        <dbReference type="Proteomes" id="UP000324800"/>
    </source>
</evidence>
<accession>A0A5J4WH94</accession>
<dbReference type="Proteomes" id="UP000324800">
    <property type="component" value="Unassembled WGS sequence"/>
</dbReference>
<dbReference type="EMBL" id="SNRW01001968">
    <property type="protein sequence ID" value="KAA6394337.1"/>
    <property type="molecule type" value="Genomic_DNA"/>
</dbReference>
<comment type="caution">
    <text evidence="2">The sequence shown here is derived from an EMBL/GenBank/DDBJ whole genome shotgun (WGS) entry which is preliminary data.</text>
</comment>
<sequence length="109" mass="12657">MKATESLRKLQMVQSWRKNLNRAWYSLFDIGSLMFDLFWQCSLLFFIYFIVEFFFGLAKHFSIFSVIVLIIILSDYGVSVGVMGEPINMHTNYIMFLKIGNCSSSNGDN</sequence>
<proteinExistence type="predicted"/>
<keyword evidence="1" id="KW-0472">Membrane</keyword>
<dbReference type="AlphaFoldDB" id="A0A5J4WH94"/>
<organism evidence="2 3">
    <name type="scientific">Streblomastix strix</name>
    <dbReference type="NCBI Taxonomy" id="222440"/>
    <lineage>
        <taxon>Eukaryota</taxon>
        <taxon>Metamonada</taxon>
        <taxon>Preaxostyla</taxon>
        <taxon>Oxymonadida</taxon>
        <taxon>Streblomastigidae</taxon>
        <taxon>Streblomastix</taxon>
    </lineage>
</organism>
<name>A0A5J4WH94_9EUKA</name>
<gene>
    <name evidence="2" type="ORF">EZS28_010132</name>
</gene>